<evidence type="ECO:0000313" key="5">
    <source>
        <dbReference type="Proteomes" id="UP000007947"/>
    </source>
</evidence>
<evidence type="ECO:0000256" key="2">
    <source>
        <dbReference type="ARBA" id="ARBA00022840"/>
    </source>
</evidence>
<dbReference type="SUPFAM" id="SSF52540">
    <property type="entry name" value="P-loop containing nucleoside triphosphate hydrolases"/>
    <property type="match status" value="1"/>
</dbReference>
<reference evidence="4 5" key="1">
    <citation type="submission" date="2011-05" db="EMBL/GenBank/DDBJ databases">
        <title>Whole genome sequence of Microlunatus phosphovorus NM-1.</title>
        <authorList>
            <person name="Hosoyama A."/>
            <person name="Sasaki K."/>
            <person name="Harada T."/>
            <person name="Igarashi R."/>
            <person name="Kawakoshi A."/>
            <person name="Sasagawa M."/>
            <person name="Fukada J."/>
            <person name="Nakamura S."/>
            <person name="Katano Y."/>
            <person name="Hanada S."/>
            <person name="Kamagata Y."/>
            <person name="Nakamura N."/>
            <person name="Yamazaki S."/>
            <person name="Fujita N."/>
        </authorList>
    </citation>
    <scope>NUCLEOTIDE SEQUENCE [LARGE SCALE GENOMIC DNA]</scope>
    <source>
        <strain evidence="5">ATCC 700054 / DSM 10555 / JCM 9379 / NBRC 101784 / NCIMB 13414 / VKM Ac-1990 / NM-1</strain>
    </source>
</reference>
<organism evidence="4 5">
    <name type="scientific">Microlunatus phosphovorus (strain ATCC 700054 / DSM 10555 / JCM 9379 / NBRC 101784 / NCIMB 13414 / VKM Ac-1990 / NM-1)</name>
    <dbReference type="NCBI Taxonomy" id="1032480"/>
    <lineage>
        <taxon>Bacteria</taxon>
        <taxon>Bacillati</taxon>
        <taxon>Actinomycetota</taxon>
        <taxon>Actinomycetes</taxon>
        <taxon>Propionibacteriales</taxon>
        <taxon>Propionibacteriaceae</taxon>
        <taxon>Microlunatus</taxon>
    </lineage>
</organism>
<dbReference type="eggNOG" id="COG3899">
    <property type="taxonomic scope" value="Bacteria"/>
</dbReference>
<feature type="domain" description="Orc1-like AAA ATPase" evidence="3">
    <location>
        <begin position="3"/>
        <end position="140"/>
    </location>
</feature>
<keyword evidence="1" id="KW-0547">Nucleotide-binding</keyword>
<dbReference type="GO" id="GO:0004016">
    <property type="term" value="F:adenylate cyclase activity"/>
    <property type="evidence" value="ECO:0007669"/>
    <property type="project" value="TreeGrafter"/>
</dbReference>
<dbReference type="GO" id="GO:0005524">
    <property type="term" value="F:ATP binding"/>
    <property type="evidence" value="ECO:0007669"/>
    <property type="project" value="UniProtKB-KW"/>
</dbReference>
<dbReference type="STRING" id="1032480.MLP_09050"/>
<dbReference type="PANTHER" id="PTHR16305:SF35">
    <property type="entry name" value="TRANSCRIPTIONAL ACTIVATOR DOMAIN"/>
    <property type="match status" value="1"/>
</dbReference>
<dbReference type="PANTHER" id="PTHR16305">
    <property type="entry name" value="TESTICULAR SOLUBLE ADENYLYL CYCLASE"/>
    <property type="match status" value="1"/>
</dbReference>
<dbReference type="HOGENOM" id="CLU_006850_2_0_11"/>
<evidence type="ECO:0000259" key="3">
    <source>
        <dbReference type="Pfam" id="PF13191"/>
    </source>
</evidence>
<gene>
    <name evidence="4" type="ordered locus">MLP_09050</name>
</gene>
<dbReference type="Gene3D" id="1.25.40.10">
    <property type="entry name" value="Tetratricopeptide repeat domain"/>
    <property type="match status" value="1"/>
</dbReference>
<keyword evidence="5" id="KW-1185">Reference proteome</keyword>
<dbReference type="EMBL" id="AP012204">
    <property type="protein sequence ID" value="BAK33919.1"/>
    <property type="molecule type" value="Genomic_DNA"/>
</dbReference>
<dbReference type="Pfam" id="PF13191">
    <property type="entry name" value="AAA_16"/>
    <property type="match status" value="1"/>
</dbReference>
<protein>
    <recommendedName>
        <fullName evidence="3">Orc1-like AAA ATPase domain-containing protein</fullName>
    </recommendedName>
</protein>
<accession>F5XM40</accession>
<dbReference type="GO" id="GO:0005737">
    <property type="term" value="C:cytoplasm"/>
    <property type="evidence" value="ECO:0007669"/>
    <property type="project" value="TreeGrafter"/>
</dbReference>
<name>F5XM40_MICPN</name>
<dbReference type="KEGG" id="mph:MLP_09050"/>
<dbReference type="Proteomes" id="UP000007947">
    <property type="component" value="Chromosome"/>
</dbReference>
<dbReference type="AlphaFoldDB" id="F5XM40"/>
<dbReference type="eggNOG" id="COG3629">
    <property type="taxonomic scope" value="Bacteria"/>
</dbReference>
<evidence type="ECO:0000313" key="4">
    <source>
        <dbReference type="EMBL" id="BAK33919.1"/>
    </source>
</evidence>
<keyword evidence="2" id="KW-0067">ATP-binding</keyword>
<evidence type="ECO:0000256" key="1">
    <source>
        <dbReference type="ARBA" id="ARBA00022741"/>
    </source>
</evidence>
<dbReference type="InterPro" id="IPR027417">
    <property type="entry name" value="P-loop_NTPase"/>
</dbReference>
<proteinExistence type="predicted"/>
<sequence>MTIVERRSELRRIGEYIEGALHRRGRSVCLQAAAGLGKTALLREAQSAASAAGLASAAGTCWREGSMPYEPWLDILNQLQVSTGTTGWPYRPGLTGFMEVERALAAVADERPLLIELDDLHCGDEGTLLLTRYLAGRAERFGLVLLAAVRDLNPAGLLAETLRPFDRIRLSPLTEHAVGELCIQRGYAGFSDAAVKTLTTATGGVPLQVIVALESTRLDAVEANLGADLPAMITSRMDELPDHQAAVLAKAAVLGQLSDLATVAGVAHVPEAEAAAAIRAAQALSIARPGTADVLDLRHDLVRQAVHSWLTPAQRTEAEVAAADWFAARSISDPALLIRAAHHTVTAAGVDRRHARRAVELGRLAARSLAAQGAPEDSARLLERLIAINEADPAVSHALLLVEHAQAVLLTGRLGAAMRHFDQALTAALVEDDPQTVAEAAAGLGALWVNSIRSPDHQAHVLSTQRKVLAYLPPGFGSVPLRLRARIAAESMFWEAAPPDALFAVIDDALRLGDPATLVEVLSVAHNPLLGPQHTARRLSMAESMITRAAYIGTGVLPLMAWCWRTVDLFLSGDSKAPQSLSQLRAAAEATQSLSVIYIVRAIEAMVLIGRGDFAAAEATAKQAYELGCAAEDPDALSYLTAHLVTIGWYQGRDTELLALMEQAAGNASIDAVDFSFDAAAAAIAARAGQHDLATHYLNKITDTGLDALPRFSTWLMAVSLVVEAATQLDDAETLARAYALLTPYAHLPIMGSLAVVCLGSCHQWLGRAALALNRLDDAERHLRAAVDAEIHLGNLPALTVSRALLADCLTRLPDRAGRADEIDTLLSRCRSTAAKLEMSEVLHQVETISRRGASQRCIKISRSGSEWLLQLGAETALVRDLVGMPILATLTSAPDQWFPAHELAYATAPASGTADSLLDDQARHALRERMTELADQIARARDDGDLAGQEAAENELDALTDYLRQSSGLGGRSRRFAGDSERARTSVRKALVRAIDEVQRSNADISAHLKDHIVTGATCCYRIRQ</sequence>
<dbReference type="InterPro" id="IPR041664">
    <property type="entry name" value="AAA_16"/>
</dbReference>
<dbReference type="InterPro" id="IPR011990">
    <property type="entry name" value="TPR-like_helical_dom_sf"/>
</dbReference>